<name>A0A532V9K6_UNCT6</name>
<organism evidence="2 3">
    <name type="scientific">candidate division TA06 bacterium B3_TA06</name>
    <dbReference type="NCBI Taxonomy" id="2012487"/>
    <lineage>
        <taxon>Bacteria</taxon>
        <taxon>Bacteria division TA06</taxon>
    </lineage>
</organism>
<comment type="caution">
    <text evidence="2">The sequence shown here is derived from an EMBL/GenBank/DDBJ whole genome shotgun (WGS) entry which is preliminary data.</text>
</comment>
<evidence type="ECO:0000313" key="2">
    <source>
        <dbReference type="EMBL" id="TKJ43851.1"/>
    </source>
</evidence>
<dbReference type="NCBIfam" id="TIGR04183">
    <property type="entry name" value="Por_Secre_tail"/>
    <property type="match status" value="1"/>
</dbReference>
<accession>A0A532V9K6</accession>
<reference evidence="2 3" key="1">
    <citation type="submission" date="2017-06" db="EMBL/GenBank/DDBJ databases">
        <title>Novel microbial phyla capable of carbon fixation and sulfur reduction in deep-sea sediments.</title>
        <authorList>
            <person name="Huang J."/>
            <person name="Baker B."/>
            <person name="Wang Y."/>
        </authorList>
    </citation>
    <scope>NUCLEOTIDE SEQUENCE [LARGE SCALE GENOMIC DNA]</scope>
    <source>
        <strain evidence="2">B3_TA06</strain>
    </source>
</reference>
<dbReference type="AlphaFoldDB" id="A0A532V9K6"/>
<gene>
    <name evidence="2" type="ORF">CEE36_01665</name>
</gene>
<evidence type="ECO:0000313" key="3">
    <source>
        <dbReference type="Proteomes" id="UP000317778"/>
    </source>
</evidence>
<evidence type="ECO:0000259" key="1">
    <source>
        <dbReference type="Pfam" id="PF18962"/>
    </source>
</evidence>
<dbReference type="InterPro" id="IPR026444">
    <property type="entry name" value="Secre_tail"/>
</dbReference>
<sequence length="140" mass="15690">MLILVYEKGMEVEMKFLILLAMLNISGGDGGEVTSEEWVGVSEASEQVFDEDVQGSDTTFADCLEVYPQPAHDVLFVALNYSFGGEVHLELFDVLGCSIYKEVFDGPRTLIDVSHFQPGVYFLSARIVESQRVIRRVIIY</sequence>
<dbReference type="Proteomes" id="UP000317778">
    <property type="component" value="Unassembled WGS sequence"/>
</dbReference>
<proteinExistence type="predicted"/>
<dbReference type="Pfam" id="PF18962">
    <property type="entry name" value="Por_Secre_tail"/>
    <property type="match status" value="1"/>
</dbReference>
<protein>
    <recommendedName>
        <fullName evidence="1">Secretion system C-terminal sorting domain-containing protein</fullName>
    </recommendedName>
</protein>
<dbReference type="EMBL" id="NJBO01000002">
    <property type="protein sequence ID" value="TKJ43851.1"/>
    <property type="molecule type" value="Genomic_DNA"/>
</dbReference>
<feature type="domain" description="Secretion system C-terminal sorting" evidence="1">
    <location>
        <begin position="66"/>
        <end position="139"/>
    </location>
</feature>